<accession>A0A9E7G315</accession>
<sequence length="155" mass="17274">MGDPRWPGFQAMLTMGLPIADYYMDPRASSSNAFTVAGLPGGSGPAGFGAIDSGWPGIQAILNPILPPNPVRMVNPSNRSDNSRTHPWSRWISRTSITYISHEKRIIWLHRVHSDASHAKETLWLGCLTENHENRVRLGKVRARRWLLLQLGPEG</sequence>
<evidence type="ECO:0000313" key="1">
    <source>
        <dbReference type="EMBL" id="URE07349.1"/>
    </source>
</evidence>
<dbReference type="AlphaFoldDB" id="A0A9E7G315"/>
<protein>
    <submittedName>
        <fullName evidence="1">Uncharacterized protein</fullName>
    </submittedName>
</protein>
<name>A0A9E7G315_9LILI</name>
<keyword evidence="2" id="KW-1185">Reference proteome</keyword>
<dbReference type="Proteomes" id="UP001055439">
    <property type="component" value="Chromosome 5"/>
</dbReference>
<gene>
    <name evidence="1" type="ORF">MUK42_28289</name>
</gene>
<organism evidence="1 2">
    <name type="scientific">Musa troglodytarum</name>
    <name type="common">fe'i banana</name>
    <dbReference type="NCBI Taxonomy" id="320322"/>
    <lineage>
        <taxon>Eukaryota</taxon>
        <taxon>Viridiplantae</taxon>
        <taxon>Streptophyta</taxon>
        <taxon>Embryophyta</taxon>
        <taxon>Tracheophyta</taxon>
        <taxon>Spermatophyta</taxon>
        <taxon>Magnoliopsida</taxon>
        <taxon>Liliopsida</taxon>
        <taxon>Zingiberales</taxon>
        <taxon>Musaceae</taxon>
        <taxon>Musa</taxon>
    </lineage>
</organism>
<dbReference type="EMBL" id="CP097507">
    <property type="protein sequence ID" value="URE07349.1"/>
    <property type="molecule type" value="Genomic_DNA"/>
</dbReference>
<reference evidence="1" key="1">
    <citation type="submission" date="2022-05" db="EMBL/GenBank/DDBJ databases">
        <title>The Musa troglodytarum L. genome provides insights into the mechanism of non-climacteric behaviour and enrichment of carotenoids.</title>
        <authorList>
            <person name="Wang J."/>
        </authorList>
    </citation>
    <scope>NUCLEOTIDE SEQUENCE</scope>
    <source>
        <tissue evidence="1">Leaf</tissue>
    </source>
</reference>
<proteinExistence type="predicted"/>
<evidence type="ECO:0000313" key="2">
    <source>
        <dbReference type="Proteomes" id="UP001055439"/>
    </source>
</evidence>